<sequence length="119" mass="14168">NRIAARQNKKGNEHESEIIMSSYQNLNDFLGAFIDHSLTNLDYTIRERLLMERLLNYEFQSQYGDNLFYSDNDRNFERSIFAGKESSLFIWNMSIFLMVDYFAFNYVLAAIITYFLNKV</sequence>
<evidence type="ECO:0000313" key="3">
    <source>
        <dbReference type="EMBL" id="CAF4528806.1"/>
    </source>
</evidence>
<dbReference type="PANTHER" id="PTHR21274:SF0">
    <property type="entry name" value="MECKELIN"/>
    <property type="match status" value="1"/>
</dbReference>
<gene>
    <name evidence="2" type="ORF">OVA965_LOCUS45463</name>
    <name evidence="3" type="ORF">TMI583_LOCUS48979</name>
</gene>
<dbReference type="GO" id="GO:0036038">
    <property type="term" value="C:MKS complex"/>
    <property type="evidence" value="ECO:0007669"/>
    <property type="project" value="InterPro"/>
</dbReference>
<dbReference type="Pfam" id="PF09773">
    <property type="entry name" value="Meckelin"/>
    <property type="match status" value="1"/>
</dbReference>
<name>A0A8S2GE51_9BILA</name>
<dbReference type="InterPro" id="IPR019170">
    <property type="entry name" value="Meckelin"/>
</dbReference>
<evidence type="ECO:0000256" key="1">
    <source>
        <dbReference type="SAM" id="Phobius"/>
    </source>
</evidence>
<reference evidence="2" key="1">
    <citation type="submission" date="2021-02" db="EMBL/GenBank/DDBJ databases">
        <authorList>
            <person name="Nowell W R."/>
        </authorList>
    </citation>
    <scope>NUCLEOTIDE SEQUENCE</scope>
</reference>
<feature type="non-terminal residue" evidence="2">
    <location>
        <position position="1"/>
    </location>
</feature>
<keyword evidence="1" id="KW-1133">Transmembrane helix</keyword>
<comment type="caution">
    <text evidence="2">The sequence shown here is derived from an EMBL/GenBank/DDBJ whole genome shotgun (WGS) entry which is preliminary data.</text>
</comment>
<proteinExistence type="predicted"/>
<dbReference type="AlphaFoldDB" id="A0A8S2GE51"/>
<dbReference type="EMBL" id="CAJOBA010103533">
    <property type="protein sequence ID" value="CAF4528806.1"/>
    <property type="molecule type" value="Genomic_DNA"/>
</dbReference>
<dbReference type="EMBL" id="CAJNOK010071843">
    <property type="protein sequence ID" value="CAF1664968.1"/>
    <property type="molecule type" value="Genomic_DNA"/>
</dbReference>
<protein>
    <submittedName>
        <fullName evidence="2">Uncharacterized protein</fullName>
    </submittedName>
</protein>
<organism evidence="2 4">
    <name type="scientific">Didymodactylos carnosus</name>
    <dbReference type="NCBI Taxonomy" id="1234261"/>
    <lineage>
        <taxon>Eukaryota</taxon>
        <taxon>Metazoa</taxon>
        <taxon>Spiralia</taxon>
        <taxon>Gnathifera</taxon>
        <taxon>Rotifera</taxon>
        <taxon>Eurotatoria</taxon>
        <taxon>Bdelloidea</taxon>
        <taxon>Philodinida</taxon>
        <taxon>Philodinidae</taxon>
        <taxon>Didymodactylos</taxon>
    </lineage>
</organism>
<dbReference type="Proteomes" id="UP000682733">
    <property type="component" value="Unassembled WGS sequence"/>
</dbReference>
<feature type="transmembrane region" description="Helical" evidence="1">
    <location>
        <begin position="88"/>
        <end position="116"/>
    </location>
</feature>
<keyword evidence="1" id="KW-0472">Membrane</keyword>
<evidence type="ECO:0000313" key="2">
    <source>
        <dbReference type="EMBL" id="CAF1664968.1"/>
    </source>
</evidence>
<dbReference type="GO" id="GO:0060271">
    <property type="term" value="P:cilium assembly"/>
    <property type="evidence" value="ECO:0007669"/>
    <property type="project" value="InterPro"/>
</dbReference>
<keyword evidence="1" id="KW-0812">Transmembrane</keyword>
<accession>A0A8S2GE51</accession>
<dbReference type="Proteomes" id="UP000677228">
    <property type="component" value="Unassembled WGS sequence"/>
</dbReference>
<evidence type="ECO:0000313" key="4">
    <source>
        <dbReference type="Proteomes" id="UP000677228"/>
    </source>
</evidence>
<dbReference type="PANTHER" id="PTHR21274">
    <property type="entry name" value="MECKELIN"/>
    <property type="match status" value="1"/>
</dbReference>